<dbReference type="SUPFAM" id="SSF47413">
    <property type="entry name" value="lambda repressor-like DNA-binding domains"/>
    <property type="match status" value="1"/>
</dbReference>
<dbReference type="InterPro" id="IPR000843">
    <property type="entry name" value="HTH_LacI"/>
</dbReference>
<dbReference type="Gene3D" id="3.20.20.80">
    <property type="entry name" value="Glycosidases"/>
    <property type="match status" value="1"/>
</dbReference>
<dbReference type="PROSITE" id="PS00572">
    <property type="entry name" value="GLYCOSYL_HYDROL_F1_1"/>
    <property type="match status" value="1"/>
</dbReference>
<dbReference type="Gene3D" id="1.10.260.40">
    <property type="entry name" value="lambda repressor-like DNA-binding domains"/>
    <property type="match status" value="1"/>
</dbReference>
<feature type="domain" description="HTH cro/C1-type" evidence="15">
    <location>
        <begin position="477"/>
        <end position="503"/>
    </location>
</feature>
<dbReference type="InterPro" id="IPR018120">
    <property type="entry name" value="Glyco_hydro_1_AS"/>
</dbReference>
<evidence type="ECO:0000256" key="7">
    <source>
        <dbReference type="ARBA" id="ARBA00023125"/>
    </source>
</evidence>
<accession>A0ABP8ADC9</accession>
<evidence type="ECO:0000256" key="3">
    <source>
        <dbReference type="ARBA" id="ARBA00012744"/>
    </source>
</evidence>
<evidence type="ECO:0000256" key="1">
    <source>
        <dbReference type="ARBA" id="ARBA00000448"/>
    </source>
</evidence>
<dbReference type="PANTHER" id="PTHR10353:SF36">
    <property type="entry name" value="LP05116P"/>
    <property type="match status" value="1"/>
</dbReference>
<evidence type="ECO:0000259" key="15">
    <source>
        <dbReference type="PROSITE" id="PS50943"/>
    </source>
</evidence>
<dbReference type="Proteomes" id="UP001501251">
    <property type="component" value="Unassembled WGS sequence"/>
</dbReference>
<keyword evidence="17" id="KW-1185">Reference proteome</keyword>
<dbReference type="RefSeq" id="WP_344914930.1">
    <property type="nucleotide sequence ID" value="NZ_BAABAQ010000001.1"/>
</dbReference>
<feature type="domain" description="HTH lacI-type" evidence="14">
    <location>
        <begin position="476"/>
        <end position="530"/>
    </location>
</feature>
<evidence type="ECO:0000313" key="16">
    <source>
        <dbReference type="EMBL" id="GAA4182116.1"/>
    </source>
</evidence>
<dbReference type="InterPro" id="IPR046335">
    <property type="entry name" value="LacI/GalR-like_sensor"/>
</dbReference>
<dbReference type="CDD" id="cd01392">
    <property type="entry name" value="HTH_LacI"/>
    <property type="match status" value="1"/>
</dbReference>
<name>A0ABP8ADC9_9ACTN</name>
<protein>
    <recommendedName>
        <fullName evidence="3 13">Beta-glucosidase</fullName>
        <ecNumber evidence="3 13">3.2.1.21</ecNumber>
    </recommendedName>
</protein>
<evidence type="ECO:0000256" key="5">
    <source>
        <dbReference type="ARBA" id="ARBA00023001"/>
    </source>
</evidence>
<evidence type="ECO:0000256" key="12">
    <source>
        <dbReference type="PROSITE-ProRule" id="PRU10055"/>
    </source>
</evidence>
<dbReference type="InterPro" id="IPR010982">
    <property type="entry name" value="Lambda_DNA-bd_dom_sf"/>
</dbReference>
<comment type="similarity">
    <text evidence="2 13">Belongs to the glycosyl hydrolase 1 family.</text>
</comment>
<dbReference type="Pfam" id="PF13377">
    <property type="entry name" value="Peripla_BP_3"/>
    <property type="match status" value="1"/>
</dbReference>
<evidence type="ECO:0000256" key="6">
    <source>
        <dbReference type="ARBA" id="ARBA00023015"/>
    </source>
</evidence>
<feature type="active site" description="Nucleophile" evidence="12">
    <location>
        <position position="376"/>
    </location>
</feature>
<keyword evidence="9" id="KW-0119">Carbohydrate metabolism</keyword>
<dbReference type="SUPFAM" id="SSF53822">
    <property type="entry name" value="Periplasmic binding protein-like I"/>
    <property type="match status" value="1"/>
</dbReference>
<reference evidence="17" key="1">
    <citation type="journal article" date="2019" name="Int. J. Syst. Evol. Microbiol.">
        <title>The Global Catalogue of Microorganisms (GCM) 10K type strain sequencing project: providing services to taxonomists for standard genome sequencing and annotation.</title>
        <authorList>
            <consortium name="The Broad Institute Genomics Platform"/>
            <consortium name="The Broad Institute Genome Sequencing Center for Infectious Disease"/>
            <person name="Wu L."/>
            <person name="Ma J."/>
        </authorList>
    </citation>
    <scope>NUCLEOTIDE SEQUENCE [LARGE SCALE GENOMIC DNA]</scope>
    <source>
        <strain evidence="17">JCM 17388</strain>
    </source>
</reference>
<dbReference type="EC" id="3.2.1.21" evidence="3 13"/>
<dbReference type="NCBIfam" id="TIGR03356">
    <property type="entry name" value="BGL"/>
    <property type="match status" value="1"/>
</dbReference>
<evidence type="ECO:0000256" key="10">
    <source>
        <dbReference type="ARBA" id="ARBA00023295"/>
    </source>
</evidence>
<dbReference type="InterPro" id="IPR028082">
    <property type="entry name" value="Peripla_BP_I"/>
</dbReference>
<dbReference type="Pfam" id="PF00232">
    <property type="entry name" value="Glyco_hydro_1"/>
    <property type="match status" value="1"/>
</dbReference>
<dbReference type="SUPFAM" id="SSF51445">
    <property type="entry name" value="(Trans)glycosidases"/>
    <property type="match status" value="1"/>
</dbReference>
<keyword evidence="11" id="KW-0624">Polysaccharide degradation</keyword>
<evidence type="ECO:0000259" key="14">
    <source>
        <dbReference type="PROSITE" id="PS50932"/>
    </source>
</evidence>
<sequence length="803" mass="86471">MTATTISAKGETLAFPQDFVWGAATAAYQIEGAARDGGRGPSIWDTFSHTPGRIADGHTGDVACDHYHRYADDVRMMAELGLGAYRFSVAWPRIQPSGAGPAVADGLDFYDRLVDELLAADISPYVTLYHWDLPQALEDRGGWTNRDTAYRFADFTRIVHDRLGDRVGTWMTINEPWVSSVLGYGIGIHAPGRASAAEAFRAAHHLLLAHGLSAQVLRDAGAREIALTLNLTPVMTPGQVSDPDLVPSAEDSEAVNRIDCLINRQFLDPALRGKYPDPVLAIMERMGGVDHIRDGDLETINQPIDLLGINYYTPCVVRSEPGEPANAAYPGSEDILFSGTHAPTTAMGWAIVPTGLSQLLTRLSRDYPEVGLLVTENGAAFNDVVAGDRVHDADRTAFFEGHLRAAHAAIEAGADLRGFLVWSLMDNFEWAEGYNKRFGIVHVDFETQQRLPKDSALWYREVIRHNGLHRERARRPTLEAVAARAGVSRSTVSRVINGEGTVSDEFRAIVMHAVNELGYVPNSAARSLVTRRTDSIALVVSGSPTEARADDPLFSVTVRSATRELEESGKRVTLMLADSAAGRLRVEQYAASGHVDGVVLVSAHGTDPLPAALARTGIPVVSLGRPAVATQTPYADVDNVGGAASAVRHLLARGRRRIAAIAGPPEAVTAQERLRGYREALRDTGHRSIIAVGDLTLASGADAMRQLLHDDPVLDAVFAAGDLMAIGALRVLSESGRRVPDDVAIAGFDDIEAASYAVPALTTVRAPREEQARAAVRLLLRQIDGGPVSSTILPTELVIRESS</sequence>
<dbReference type="PANTHER" id="PTHR10353">
    <property type="entry name" value="GLYCOSYL HYDROLASE"/>
    <property type="match status" value="1"/>
</dbReference>
<gene>
    <name evidence="16" type="ORF">GCM10022252_07510</name>
</gene>
<dbReference type="InterPro" id="IPR033132">
    <property type="entry name" value="GH_1_N_CS"/>
</dbReference>
<dbReference type="PRINTS" id="PR00131">
    <property type="entry name" value="GLHYDRLASE1"/>
</dbReference>
<evidence type="ECO:0000256" key="8">
    <source>
        <dbReference type="ARBA" id="ARBA00023163"/>
    </source>
</evidence>
<proteinExistence type="inferred from homology"/>
<evidence type="ECO:0000256" key="9">
    <source>
        <dbReference type="ARBA" id="ARBA00023277"/>
    </source>
</evidence>
<dbReference type="Pfam" id="PF00356">
    <property type="entry name" value="LacI"/>
    <property type="match status" value="1"/>
</dbReference>
<comment type="catalytic activity">
    <reaction evidence="1 13">
        <text>Hydrolysis of terminal, non-reducing beta-D-glucosyl residues with release of beta-D-glucose.</text>
        <dbReference type="EC" id="3.2.1.21"/>
    </reaction>
</comment>
<dbReference type="SMART" id="SM00354">
    <property type="entry name" value="HTH_LACI"/>
    <property type="match status" value="1"/>
</dbReference>
<dbReference type="PROSITE" id="PS00653">
    <property type="entry name" value="GLYCOSYL_HYDROL_F1_2"/>
    <property type="match status" value="1"/>
</dbReference>
<keyword evidence="10 13" id="KW-0326">Glycosidase</keyword>
<evidence type="ECO:0000256" key="13">
    <source>
        <dbReference type="RuleBase" id="RU361175"/>
    </source>
</evidence>
<keyword evidence="5" id="KW-0136">Cellulose degradation</keyword>
<dbReference type="PROSITE" id="PS50943">
    <property type="entry name" value="HTH_CROC1"/>
    <property type="match status" value="1"/>
</dbReference>
<keyword evidence="4 13" id="KW-0378">Hydrolase</keyword>
<dbReference type="InterPro" id="IPR017736">
    <property type="entry name" value="Glyco_hydro_1_beta-glucosidase"/>
</dbReference>
<keyword evidence="8" id="KW-0804">Transcription</keyword>
<dbReference type="InterPro" id="IPR017853">
    <property type="entry name" value="GH"/>
</dbReference>
<dbReference type="InterPro" id="IPR001360">
    <property type="entry name" value="Glyco_hydro_1"/>
</dbReference>
<dbReference type="CDD" id="cd06267">
    <property type="entry name" value="PBP1_LacI_sugar_binding-like"/>
    <property type="match status" value="1"/>
</dbReference>
<dbReference type="Gene3D" id="3.40.50.2300">
    <property type="match status" value="2"/>
</dbReference>
<keyword evidence="7" id="KW-0238">DNA-binding</keyword>
<keyword evidence="6" id="KW-0805">Transcription regulation</keyword>
<dbReference type="EMBL" id="BAABAQ010000001">
    <property type="protein sequence ID" value="GAA4182116.1"/>
    <property type="molecule type" value="Genomic_DNA"/>
</dbReference>
<evidence type="ECO:0000256" key="11">
    <source>
        <dbReference type="ARBA" id="ARBA00023326"/>
    </source>
</evidence>
<dbReference type="PROSITE" id="PS50932">
    <property type="entry name" value="HTH_LACI_2"/>
    <property type="match status" value="1"/>
</dbReference>
<dbReference type="InterPro" id="IPR001387">
    <property type="entry name" value="Cro/C1-type_HTH"/>
</dbReference>
<evidence type="ECO:0000256" key="4">
    <source>
        <dbReference type="ARBA" id="ARBA00022801"/>
    </source>
</evidence>
<comment type="caution">
    <text evidence="16">The sequence shown here is derived from an EMBL/GenBank/DDBJ whole genome shotgun (WGS) entry which is preliminary data.</text>
</comment>
<evidence type="ECO:0000313" key="17">
    <source>
        <dbReference type="Proteomes" id="UP001501251"/>
    </source>
</evidence>
<evidence type="ECO:0000256" key="2">
    <source>
        <dbReference type="ARBA" id="ARBA00010838"/>
    </source>
</evidence>
<organism evidence="16 17">
    <name type="scientific">Streptosporangium oxazolinicum</name>
    <dbReference type="NCBI Taxonomy" id="909287"/>
    <lineage>
        <taxon>Bacteria</taxon>
        <taxon>Bacillati</taxon>
        <taxon>Actinomycetota</taxon>
        <taxon>Actinomycetes</taxon>
        <taxon>Streptosporangiales</taxon>
        <taxon>Streptosporangiaceae</taxon>
        <taxon>Streptosporangium</taxon>
    </lineage>
</organism>